<organism evidence="4 5">
    <name type="scientific">Microbacterium alkaliflavum</name>
    <dbReference type="NCBI Taxonomy" id="3248839"/>
    <lineage>
        <taxon>Bacteria</taxon>
        <taxon>Bacillati</taxon>
        <taxon>Actinomycetota</taxon>
        <taxon>Actinomycetes</taxon>
        <taxon>Micrococcales</taxon>
        <taxon>Microbacteriaceae</taxon>
        <taxon>Microbacterium</taxon>
    </lineage>
</organism>
<dbReference type="EMBL" id="JBIQWL010000002">
    <property type="protein sequence ID" value="MFH8250198.1"/>
    <property type="molecule type" value="Genomic_DNA"/>
</dbReference>
<dbReference type="CDD" id="cd05121">
    <property type="entry name" value="ABC1_ADCK3-like"/>
    <property type="match status" value="1"/>
</dbReference>
<dbReference type="SUPFAM" id="SSF56112">
    <property type="entry name" value="Protein kinase-like (PK-like)"/>
    <property type="match status" value="1"/>
</dbReference>
<gene>
    <name evidence="4" type="ORF">ACH3VR_07525</name>
</gene>
<feature type="transmembrane region" description="Helical" evidence="2">
    <location>
        <begin position="6"/>
        <end position="26"/>
    </location>
</feature>
<protein>
    <submittedName>
        <fullName evidence="4">ABC1 kinase family protein</fullName>
    </submittedName>
</protein>
<evidence type="ECO:0000313" key="4">
    <source>
        <dbReference type="EMBL" id="MFH8250198.1"/>
    </source>
</evidence>
<dbReference type="PANTHER" id="PTHR10566:SF113">
    <property type="entry name" value="PROTEIN ACTIVITY OF BC1 COMPLEX KINASE 7, CHLOROPLASTIC"/>
    <property type="match status" value="1"/>
</dbReference>
<feature type="domain" description="Protein kinase" evidence="3">
    <location>
        <begin position="218"/>
        <end position="595"/>
    </location>
</feature>
<evidence type="ECO:0000313" key="5">
    <source>
        <dbReference type="Proteomes" id="UP001610861"/>
    </source>
</evidence>
<dbReference type="InterPro" id="IPR004147">
    <property type="entry name" value="ABC1_dom"/>
</dbReference>
<dbReference type="RefSeq" id="WP_396640131.1">
    <property type="nucleotide sequence ID" value="NZ_JBIQWL010000002.1"/>
</dbReference>
<dbReference type="InterPro" id="IPR011009">
    <property type="entry name" value="Kinase-like_dom_sf"/>
</dbReference>
<name>A0ABW7Q7R3_9MICO</name>
<dbReference type="Pfam" id="PF03109">
    <property type="entry name" value="ABC1"/>
    <property type="match status" value="1"/>
</dbReference>
<reference evidence="4 5" key="1">
    <citation type="submission" date="2024-09" db="EMBL/GenBank/DDBJ databases">
        <authorList>
            <person name="Pan X."/>
        </authorList>
    </citation>
    <scope>NUCLEOTIDE SEQUENCE [LARGE SCALE GENOMIC DNA]</scope>
    <source>
        <strain evidence="4 5">B2969</strain>
    </source>
</reference>
<dbReference type="PANTHER" id="PTHR10566">
    <property type="entry name" value="CHAPERONE-ACTIVITY OF BC1 COMPLEX CABC1 -RELATED"/>
    <property type="match status" value="1"/>
</dbReference>
<sequence length="654" mass="72017">MPYWLTFGLISLGFAVLAAWAARRLLDRSVGWIRSSITALVVFLVALPLTVWSLRAAGVVRGDQVVTEAPITISFVALTAGWLFAAVVVCIVTLEFAWPSRGLRNPVTSIREAFRRRDRARRYAQILSIASRHGIALFGSRESTTKELPPALVAAMNEAGVTFVKLGQMLSARDDLLPREFVDAFATLQMESTPIPWSEAHAAIQAELRRPTEEVFSQIDPDPLAAASVAQVHAARLVAGEEVVIKIQRPLARRQVTTDLDILRRLATDLEHRTDWAREYGAIALVDEFSRGLHDELDYRIELQNAEMLRAVGEESGSSLLIPRSYESLSTERMLVQERVRGTAFARLPSGGMPPEDATAIADRIVGAVFDQVLLKGVFHADLHPGNLILGEPDGDERTVTLIDFGSVGIVEKSLRRMLVPLLVAIENEDDTVATDLVLMICGYGEALRKDVLQRDIGVVITRVRNSPVNENIFRLLVDALRRHRLAIPPSLLLVLRTLSSLDGTLRLLQPHYDLTRRGLELAPVTALRQVSVREVMMTAESQGATLIEGARRLGRRIESISRSLDEGRFALRMRMFESPTERSWVDSLVSRLTITIVGVTLVIAGVLLGVSDTGPMLTGDMRAFSFLGSVLALGGLLLLLRSLSRSFRSRGGA</sequence>
<dbReference type="InterPro" id="IPR000719">
    <property type="entry name" value="Prot_kinase_dom"/>
</dbReference>
<dbReference type="Proteomes" id="UP001610861">
    <property type="component" value="Unassembled WGS sequence"/>
</dbReference>
<evidence type="ECO:0000256" key="1">
    <source>
        <dbReference type="ARBA" id="ARBA00009670"/>
    </source>
</evidence>
<feature type="transmembrane region" description="Helical" evidence="2">
    <location>
        <begin position="69"/>
        <end position="94"/>
    </location>
</feature>
<dbReference type="InterPro" id="IPR050154">
    <property type="entry name" value="UbiB_kinase"/>
</dbReference>
<dbReference type="GO" id="GO:0016301">
    <property type="term" value="F:kinase activity"/>
    <property type="evidence" value="ECO:0007669"/>
    <property type="project" value="UniProtKB-KW"/>
</dbReference>
<feature type="transmembrane region" description="Helical" evidence="2">
    <location>
        <begin position="38"/>
        <end position="57"/>
    </location>
</feature>
<dbReference type="PROSITE" id="PS50011">
    <property type="entry name" value="PROTEIN_KINASE_DOM"/>
    <property type="match status" value="1"/>
</dbReference>
<keyword evidence="2" id="KW-1133">Transmembrane helix</keyword>
<keyword evidence="5" id="KW-1185">Reference proteome</keyword>
<feature type="transmembrane region" description="Helical" evidence="2">
    <location>
        <begin position="624"/>
        <end position="641"/>
    </location>
</feature>
<comment type="caution">
    <text evidence="4">The sequence shown here is derived from an EMBL/GenBank/DDBJ whole genome shotgun (WGS) entry which is preliminary data.</text>
</comment>
<proteinExistence type="inferred from homology"/>
<dbReference type="Gene3D" id="1.10.510.10">
    <property type="entry name" value="Transferase(Phosphotransferase) domain 1"/>
    <property type="match status" value="1"/>
</dbReference>
<accession>A0ABW7Q7R3</accession>
<comment type="similarity">
    <text evidence="1">Belongs to the protein kinase superfamily. ADCK protein kinase family.</text>
</comment>
<evidence type="ECO:0000259" key="3">
    <source>
        <dbReference type="PROSITE" id="PS50011"/>
    </source>
</evidence>
<feature type="transmembrane region" description="Helical" evidence="2">
    <location>
        <begin position="593"/>
        <end position="612"/>
    </location>
</feature>
<keyword evidence="4" id="KW-0808">Transferase</keyword>
<evidence type="ECO:0000256" key="2">
    <source>
        <dbReference type="SAM" id="Phobius"/>
    </source>
</evidence>
<keyword evidence="2" id="KW-0812">Transmembrane</keyword>
<keyword evidence="2" id="KW-0472">Membrane</keyword>
<keyword evidence="4" id="KW-0418">Kinase</keyword>